<protein>
    <submittedName>
        <fullName evidence="1">Uncharacterized protein</fullName>
    </submittedName>
</protein>
<keyword evidence="2" id="KW-1185">Reference proteome</keyword>
<dbReference type="EMBL" id="BPVZ01000020">
    <property type="protein sequence ID" value="GKV03405.1"/>
    <property type="molecule type" value="Genomic_DNA"/>
</dbReference>
<name>A0AAV5IX78_9ROSI</name>
<organism evidence="1 2">
    <name type="scientific">Rubroshorea leprosula</name>
    <dbReference type="NCBI Taxonomy" id="152421"/>
    <lineage>
        <taxon>Eukaryota</taxon>
        <taxon>Viridiplantae</taxon>
        <taxon>Streptophyta</taxon>
        <taxon>Embryophyta</taxon>
        <taxon>Tracheophyta</taxon>
        <taxon>Spermatophyta</taxon>
        <taxon>Magnoliopsida</taxon>
        <taxon>eudicotyledons</taxon>
        <taxon>Gunneridae</taxon>
        <taxon>Pentapetalae</taxon>
        <taxon>rosids</taxon>
        <taxon>malvids</taxon>
        <taxon>Malvales</taxon>
        <taxon>Dipterocarpaceae</taxon>
        <taxon>Rubroshorea</taxon>
    </lineage>
</organism>
<dbReference type="AlphaFoldDB" id="A0AAV5IX78"/>
<comment type="caution">
    <text evidence="1">The sequence shown here is derived from an EMBL/GenBank/DDBJ whole genome shotgun (WGS) entry which is preliminary data.</text>
</comment>
<reference evidence="1 2" key="1">
    <citation type="journal article" date="2021" name="Commun. Biol.">
        <title>The genome of Shorea leprosula (Dipterocarpaceae) highlights the ecological relevance of drought in aseasonal tropical rainforests.</title>
        <authorList>
            <person name="Ng K.K.S."/>
            <person name="Kobayashi M.J."/>
            <person name="Fawcett J.A."/>
            <person name="Hatakeyama M."/>
            <person name="Paape T."/>
            <person name="Ng C.H."/>
            <person name="Ang C.C."/>
            <person name="Tnah L.H."/>
            <person name="Lee C.T."/>
            <person name="Nishiyama T."/>
            <person name="Sese J."/>
            <person name="O'Brien M.J."/>
            <person name="Copetti D."/>
            <person name="Mohd Noor M.I."/>
            <person name="Ong R.C."/>
            <person name="Putra M."/>
            <person name="Sireger I.Z."/>
            <person name="Indrioko S."/>
            <person name="Kosugi Y."/>
            <person name="Izuno A."/>
            <person name="Isagi Y."/>
            <person name="Lee S.L."/>
            <person name="Shimizu K.K."/>
        </authorList>
    </citation>
    <scope>NUCLEOTIDE SEQUENCE [LARGE SCALE GENOMIC DNA]</scope>
    <source>
        <strain evidence="1">214</strain>
    </source>
</reference>
<dbReference type="Proteomes" id="UP001054252">
    <property type="component" value="Unassembled WGS sequence"/>
</dbReference>
<accession>A0AAV5IX78</accession>
<sequence length="35" mass="3786">MLPLHSVVASARLRSLLSIESLSWSLIPQGNSLPL</sequence>
<evidence type="ECO:0000313" key="2">
    <source>
        <dbReference type="Proteomes" id="UP001054252"/>
    </source>
</evidence>
<proteinExistence type="predicted"/>
<evidence type="ECO:0000313" key="1">
    <source>
        <dbReference type="EMBL" id="GKV03405.1"/>
    </source>
</evidence>
<gene>
    <name evidence="1" type="ORF">SLEP1_g15710</name>
</gene>